<dbReference type="EMBL" id="UOES01000592">
    <property type="protein sequence ID" value="VAW29552.1"/>
    <property type="molecule type" value="Genomic_DNA"/>
</dbReference>
<organism evidence="1">
    <name type="scientific">hydrothermal vent metagenome</name>
    <dbReference type="NCBI Taxonomy" id="652676"/>
    <lineage>
        <taxon>unclassified sequences</taxon>
        <taxon>metagenomes</taxon>
        <taxon>ecological metagenomes</taxon>
    </lineage>
</organism>
<gene>
    <name evidence="1" type="ORF">MNBD_BACTEROID06-1708</name>
</gene>
<feature type="non-terminal residue" evidence="1">
    <location>
        <position position="1"/>
    </location>
</feature>
<accession>A0A3B0UTD7</accession>
<protein>
    <submittedName>
        <fullName evidence="1">Uncharacterized protein</fullName>
    </submittedName>
</protein>
<sequence length="43" mass="5012">TLRVTYDDGDTRNETWNIKTISSSQLIYTFNIAPNTLEMSYTH</sequence>
<dbReference type="AlphaFoldDB" id="A0A3B0UTD7"/>
<reference evidence="1" key="1">
    <citation type="submission" date="2018-06" db="EMBL/GenBank/DDBJ databases">
        <authorList>
            <person name="Zhirakovskaya E."/>
        </authorList>
    </citation>
    <scope>NUCLEOTIDE SEQUENCE</scope>
</reference>
<name>A0A3B0UTD7_9ZZZZ</name>
<evidence type="ECO:0000313" key="1">
    <source>
        <dbReference type="EMBL" id="VAW29552.1"/>
    </source>
</evidence>
<proteinExistence type="predicted"/>